<dbReference type="EMBL" id="CP032418">
    <property type="protein sequence ID" value="AYC30719.1"/>
    <property type="molecule type" value="Genomic_DNA"/>
</dbReference>
<dbReference type="Proteomes" id="UP000265725">
    <property type="component" value="Chromosome"/>
</dbReference>
<evidence type="ECO:0000313" key="2">
    <source>
        <dbReference type="EMBL" id="AYC28356.1"/>
    </source>
</evidence>
<proteinExistence type="predicted"/>
<dbReference type="KEGG" id="paek:D3873_13240"/>
<protein>
    <submittedName>
        <fullName evidence="2">Uncharacterized protein</fullName>
    </submittedName>
</protein>
<sequence>MTLLYSALAILLFLFLWMNKRFRSYLGDHFSIWMIRTVLFVPLLYIGHFAVNKAGMDSSISLPGIIFIVLFGKYGIMAYVIISLYFILF</sequence>
<dbReference type="AlphaFoldDB" id="A0A385YP59"/>
<feature type="transmembrane region" description="Helical" evidence="1">
    <location>
        <begin position="33"/>
        <end position="52"/>
    </location>
</feature>
<gene>
    <name evidence="2" type="ORF">D3873_00125</name>
    <name evidence="3" type="ORF">D3873_13240</name>
</gene>
<reference evidence="4" key="2">
    <citation type="submission" date="2018-09" db="EMBL/GenBank/DDBJ databases">
        <authorList>
            <person name="Zhu H."/>
        </authorList>
    </citation>
    <scope>NUCLEOTIDE SEQUENCE [LARGE SCALE GENOMIC DNA]</scope>
    <source>
        <strain evidence="4">K2R23-3</strain>
    </source>
</reference>
<keyword evidence="4" id="KW-1185">Reference proteome</keyword>
<reference evidence="2" key="1">
    <citation type="submission" date="2018-09" db="EMBL/GenBank/DDBJ databases">
        <authorList>
            <person name="Parvin R."/>
            <person name="Begum J.A."/>
            <person name="Chowdhury E.H."/>
            <person name="Islam M.R."/>
            <person name="Harder T."/>
        </authorList>
    </citation>
    <scope>NUCLEOTIDE SEQUENCE</scope>
    <source>
        <strain evidence="2">K2R23-3</strain>
    </source>
</reference>
<organism evidence="2 4">
    <name type="scientific">Paenisporosarcina cavernae</name>
    <dbReference type="NCBI Taxonomy" id="2320858"/>
    <lineage>
        <taxon>Bacteria</taxon>
        <taxon>Bacillati</taxon>
        <taxon>Bacillota</taxon>
        <taxon>Bacilli</taxon>
        <taxon>Bacillales</taxon>
        <taxon>Caryophanaceae</taxon>
        <taxon>Paenisporosarcina</taxon>
    </lineage>
</organism>
<dbReference type="EMBL" id="CP032418">
    <property type="protein sequence ID" value="AYC28356.1"/>
    <property type="molecule type" value="Genomic_DNA"/>
</dbReference>
<keyword evidence="1" id="KW-1133">Transmembrane helix</keyword>
<dbReference type="KEGG" id="paek:D3873_00125"/>
<dbReference type="RefSeq" id="WP_119882102.1">
    <property type="nucleotide sequence ID" value="NZ_CP032418.1"/>
</dbReference>
<keyword evidence="1" id="KW-0472">Membrane</keyword>
<evidence type="ECO:0000256" key="1">
    <source>
        <dbReference type="SAM" id="Phobius"/>
    </source>
</evidence>
<feature type="transmembrane region" description="Helical" evidence="1">
    <location>
        <begin position="64"/>
        <end position="88"/>
    </location>
</feature>
<evidence type="ECO:0000313" key="4">
    <source>
        <dbReference type="Proteomes" id="UP000265725"/>
    </source>
</evidence>
<name>A0A385YP59_9BACL</name>
<evidence type="ECO:0000313" key="3">
    <source>
        <dbReference type="EMBL" id="AYC30719.1"/>
    </source>
</evidence>
<accession>A0A385YP59</accession>
<keyword evidence="1" id="KW-0812">Transmembrane</keyword>